<dbReference type="PROSITE" id="PS51123">
    <property type="entry name" value="OMPA_2"/>
    <property type="match status" value="1"/>
</dbReference>
<evidence type="ECO:0000256" key="1">
    <source>
        <dbReference type="ARBA" id="ARBA00004162"/>
    </source>
</evidence>
<dbReference type="InterPro" id="IPR006665">
    <property type="entry name" value="OmpA-like"/>
</dbReference>
<name>A0ABS3Q3T0_9GAMM</name>
<keyword evidence="11" id="KW-1185">Reference proteome</keyword>
<dbReference type="Pfam" id="PF13677">
    <property type="entry name" value="MotB_plug"/>
    <property type="match status" value="1"/>
</dbReference>
<comment type="subcellular location">
    <subcellularLocation>
        <location evidence="1">Cell membrane</location>
        <topology evidence="1">Single-pass membrane protein</topology>
    </subcellularLocation>
</comment>
<comment type="similarity">
    <text evidence="2">Belongs to the MotB family.</text>
</comment>
<evidence type="ECO:0000313" key="11">
    <source>
        <dbReference type="Proteomes" id="UP000664835"/>
    </source>
</evidence>
<proteinExistence type="inferred from homology"/>
<reference evidence="10 11" key="1">
    <citation type="submission" date="2021-03" db="EMBL/GenBank/DDBJ databases">
        <title>Thiomicrorhabdus sp.nov.,novel sulfur-oxidizing bacteria isolated from coastal sediment.</title>
        <authorList>
            <person name="Liu X."/>
        </authorList>
    </citation>
    <scope>NUCLEOTIDE SEQUENCE [LARGE SCALE GENOMIC DNA]</scope>
    <source>
        <strain evidence="10 11">6S2-11</strain>
    </source>
</reference>
<keyword evidence="6 7" id="KW-0472">Membrane</keyword>
<evidence type="ECO:0000313" key="10">
    <source>
        <dbReference type="EMBL" id="MBO1926974.1"/>
    </source>
</evidence>
<evidence type="ECO:0000259" key="9">
    <source>
        <dbReference type="PROSITE" id="PS51123"/>
    </source>
</evidence>
<dbReference type="InterPro" id="IPR050330">
    <property type="entry name" value="Bact_OuterMem_StrucFunc"/>
</dbReference>
<keyword evidence="3" id="KW-1003">Cell membrane</keyword>
<accession>A0ABS3Q3T0</accession>
<organism evidence="10 11">
    <name type="scientific">Thiomicrorhabdus marina</name>
    <dbReference type="NCBI Taxonomy" id="2818442"/>
    <lineage>
        <taxon>Bacteria</taxon>
        <taxon>Pseudomonadati</taxon>
        <taxon>Pseudomonadota</taxon>
        <taxon>Gammaproteobacteria</taxon>
        <taxon>Thiotrichales</taxon>
        <taxon>Piscirickettsiaceae</taxon>
        <taxon>Thiomicrorhabdus</taxon>
    </lineage>
</organism>
<dbReference type="InterPro" id="IPR025713">
    <property type="entry name" value="MotB-like_N_dom"/>
</dbReference>
<dbReference type="EMBL" id="JAGETV010000006">
    <property type="protein sequence ID" value="MBO1926974.1"/>
    <property type="molecule type" value="Genomic_DNA"/>
</dbReference>
<dbReference type="Proteomes" id="UP000664835">
    <property type="component" value="Unassembled WGS sequence"/>
</dbReference>
<dbReference type="InterPro" id="IPR036737">
    <property type="entry name" value="OmpA-like_sf"/>
</dbReference>
<feature type="transmembrane region" description="Helical" evidence="8">
    <location>
        <begin position="26"/>
        <end position="49"/>
    </location>
</feature>
<dbReference type="SUPFAM" id="SSF103088">
    <property type="entry name" value="OmpA-like"/>
    <property type="match status" value="1"/>
</dbReference>
<evidence type="ECO:0000256" key="2">
    <source>
        <dbReference type="ARBA" id="ARBA00008914"/>
    </source>
</evidence>
<keyword evidence="5 8" id="KW-1133">Transmembrane helix</keyword>
<protein>
    <submittedName>
        <fullName evidence="10">OmpA family protein</fullName>
    </submittedName>
</protein>
<dbReference type="RefSeq" id="WP_208148417.1">
    <property type="nucleotide sequence ID" value="NZ_JAGETV010000006.1"/>
</dbReference>
<comment type="caution">
    <text evidence="10">The sequence shown here is derived from an EMBL/GenBank/DDBJ whole genome shotgun (WGS) entry which is preliminary data.</text>
</comment>
<dbReference type="Gene3D" id="3.30.1330.60">
    <property type="entry name" value="OmpA-like domain"/>
    <property type="match status" value="1"/>
</dbReference>
<dbReference type="Pfam" id="PF00691">
    <property type="entry name" value="OmpA"/>
    <property type="match status" value="1"/>
</dbReference>
<sequence length="230" mass="25784">MRYHDHGSYKTAKLKKPTEEEQSDWLITYADAMTLILGFFVLILSISIINQGKFEEVSEALNQGLLKKEQENQPLKDLNANLKYTLINHDIAPEAALELGDNYLKINLPGNVLFATGSAELGKDSTQLLADIAKNIQTFELPDYNIEIEGHTDNIPISTTRFPSNWELSSSRAISVLRVFLEQGIDGNKLKAIGYADTRPKVPNLDNTGNGIPANQQQNRRVEIKITRNF</sequence>
<keyword evidence="4 8" id="KW-0812">Transmembrane</keyword>
<evidence type="ECO:0000256" key="4">
    <source>
        <dbReference type="ARBA" id="ARBA00022692"/>
    </source>
</evidence>
<evidence type="ECO:0000256" key="7">
    <source>
        <dbReference type="PROSITE-ProRule" id="PRU00473"/>
    </source>
</evidence>
<evidence type="ECO:0000256" key="6">
    <source>
        <dbReference type="ARBA" id="ARBA00023136"/>
    </source>
</evidence>
<gene>
    <name evidence="10" type="ORF">J3998_05240</name>
</gene>
<dbReference type="CDD" id="cd07185">
    <property type="entry name" value="OmpA_C-like"/>
    <property type="match status" value="1"/>
</dbReference>
<dbReference type="PANTHER" id="PTHR30329">
    <property type="entry name" value="STATOR ELEMENT OF FLAGELLAR MOTOR COMPLEX"/>
    <property type="match status" value="1"/>
</dbReference>
<evidence type="ECO:0000256" key="5">
    <source>
        <dbReference type="ARBA" id="ARBA00022989"/>
    </source>
</evidence>
<feature type="domain" description="OmpA-like" evidence="9">
    <location>
        <begin position="101"/>
        <end position="230"/>
    </location>
</feature>
<dbReference type="PANTHER" id="PTHR30329:SF21">
    <property type="entry name" value="LIPOPROTEIN YIAD-RELATED"/>
    <property type="match status" value="1"/>
</dbReference>
<evidence type="ECO:0000256" key="3">
    <source>
        <dbReference type="ARBA" id="ARBA00022475"/>
    </source>
</evidence>
<evidence type="ECO:0000256" key="8">
    <source>
        <dbReference type="SAM" id="Phobius"/>
    </source>
</evidence>